<dbReference type="RefSeq" id="WP_151124561.1">
    <property type="nucleotide sequence ID" value="NZ_CP088081.1"/>
</dbReference>
<proteinExistence type="inferred from homology"/>
<dbReference type="OrthoDB" id="9805576at2"/>
<dbReference type="InterPro" id="IPR000577">
    <property type="entry name" value="Carb_kinase_FGGY"/>
</dbReference>
<dbReference type="Pfam" id="PF02782">
    <property type="entry name" value="FGGY_C"/>
    <property type="match status" value="1"/>
</dbReference>
<dbReference type="InterPro" id="IPR018485">
    <property type="entry name" value="FGGY_C"/>
</dbReference>
<evidence type="ECO:0000256" key="3">
    <source>
        <dbReference type="ARBA" id="ARBA00022777"/>
    </source>
</evidence>
<dbReference type="CDD" id="cd07779">
    <property type="entry name" value="ASKHA_NBD_FGGY_YgcE-like"/>
    <property type="match status" value="1"/>
</dbReference>
<evidence type="ECO:0000313" key="6">
    <source>
        <dbReference type="EMBL" id="KAB0580701.1"/>
    </source>
</evidence>
<reference evidence="6 7" key="1">
    <citation type="submission" date="2019-09" db="EMBL/GenBank/DDBJ databases">
        <title>Draft genome sequences of 48 bacterial type strains from the CCUG.</title>
        <authorList>
            <person name="Tunovic T."/>
            <person name="Pineiro-Iglesias B."/>
            <person name="Unosson C."/>
            <person name="Inganas E."/>
            <person name="Ohlen M."/>
            <person name="Cardew S."/>
            <person name="Jensie-Markopoulos S."/>
            <person name="Salva-Serra F."/>
            <person name="Jaen-Luchoro D."/>
            <person name="Karlsson R."/>
            <person name="Svensson-Stadler L."/>
            <person name="Chun J."/>
            <person name="Moore E."/>
        </authorList>
    </citation>
    <scope>NUCLEOTIDE SEQUENCE [LARGE SCALE GENOMIC DNA]</scope>
    <source>
        <strain evidence="6 7">CCUG 30977</strain>
    </source>
</reference>
<dbReference type="EMBL" id="VZPB01000030">
    <property type="protein sequence ID" value="KAB0580701.1"/>
    <property type="molecule type" value="Genomic_DNA"/>
</dbReference>
<sequence>MKDLILAIDLGTQSVRALLFALDGTLVARAQQVFADYQRPQPGWMTHDGEGFWRAAAACCQRLWATQEPARVAGVAVTTQRASMVPVDAQGRCLAPAIIWPDQRRATRLPRVAAHWRAAFALTGLSGTVRRFQQDAELNWWAQHEPALHGRAHAFLLMSGLLNQRLTGRLVDSIGSQVAYLPFDSRRQQWAAHGSWHWQALALRPEQLPALQPVGSVLGEVTREAAAATGLPAGTPVLAAAADKACEVLGAGAFDPHGSGIGALSYGTTATLNLTSARYLEPERFVPPYPAAVPGHYSAEVQVTRGFWLVSWFRDQFGQPEQAAAEVLGVAPETLFDELVAQVPPGSLGLTLQPTWSPGVRHPGPEAKGAIIGFGEAHTRAHLYRAILEGLAYALREGRERLERRSGQPITQLRASGGGAQSDAVLQLTADVFRLKVGRPHTHETSGLGAAIDAAVGLGLQPDFPAAVARMTRVATWFEPRAEAADLYDALYAEVYRPLYARLRPLYRRIQAITGYPA</sequence>
<dbReference type="AlphaFoldDB" id="A0A643FA33"/>
<feature type="domain" description="Carbohydrate kinase FGGY C-terminal" evidence="5">
    <location>
        <begin position="263"/>
        <end position="457"/>
    </location>
</feature>
<accession>A0A643FA33</accession>
<dbReference type="InterPro" id="IPR018484">
    <property type="entry name" value="FGGY_N"/>
</dbReference>
<protein>
    <submittedName>
        <fullName evidence="6">Carbohydrate kinase</fullName>
    </submittedName>
</protein>
<keyword evidence="3 6" id="KW-0418">Kinase</keyword>
<evidence type="ECO:0000259" key="4">
    <source>
        <dbReference type="Pfam" id="PF00370"/>
    </source>
</evidence>
<evidence type="ECO:0000313" key="7">
    <source>
        <dbReference type="Proteomes" id="UP000430120"/>
    </source>
</evidence>
<dbReference type="Proteomes" id="UP000430120">
    <property type="component" value="Unassembled WGS sequence"/>
</dbReference>
<keyword evidence="7" id="KW-1185">Reference proteome</keyword>
<dbReference type="GO" id="GO:0016301">
    <property type="term" value="F:kinase activity"/>
    <property type="evidence" value="ECO:0007669"/>
    <property type="project" value="UniProtKB-KW"/>
</dbReference>
<evidence type="ECO:0000256" key="1">
    <source>
        <dbReference type="ARBA" id="ARBA00009156"/>
    </source>
</evidence>
<comment type="caution">
    <text evidence="6">The sequence shown here is derived from an EMBL/GenBank/DDBJ whole genome shotgun (WGS) entry which is preliminary data.</text>
</comment>
<gene>
    <name evidence="6" type="ORF">F7Q92_13005</name>
</gene>
<name>A0A643FA33_IDEDE</name>
<evidence type="ECO:0000259" key="5">
    <source>
        <dbReference type="Pfam" id="PF02782"/>
    </source>
</evidence>
<comment type="similarity">
    <text evidence="1">Belongs to the FGGY kinase family.</text>
</comment>
<keyword evidence="2" id="KW-0808">Transferase</keyword>
<dbReference type="PANTHER" id="PTHR43095:SF5">
    <property type="entry name" value="XYLULOSE KINASE"/>
    <property type="match status" value="1"/>
</dbReference>
<dbReference type="PIRSF" id="PIRSF000538">
    <property type="entry name" value="GlpK"/>
    <property type="match status" value="1"/>
</dbReference>
<dbReference type="PANTHER" id="PTHR43095">
    <property type="entry name" value="SUGAR KINASE"/>
    <property type="match status" value="1"/>
</dbReference>
<evidence type="ECO:0000256" key="2">
    <source>
        <dbReference type="ARBA" id="ARBA00022679"/>
    </source>
</evidence>
<dbReference type="GO" id="GO:0005975">
    <property type="term" value="P:carbohydrate metabolic process"/>
    <property type="evidence" value="ECO:0007669"/>
    <property type="project" value="InterPro"/>
</dbReference>
<dbReference type="SUPFAM" id="SSF53067">
    <property type="entry name" value="Actin-like ATPase domain"/>
    <property type="match status" value="2"/>
</dbReference>
<dbReference type="Gene3D" id="3.30.420.40">
    <property type="match status" value="2"/>
</dbReference>
<dbReference type="InterPro" id="IPR043129">
    <property type="entry name" value="ATPase_NBD"/>
</dbReference>
<feature type="domain" description="Carbohydrate kinase FGGY N-terminal" evidence="4">
    <location>
        <begin position="5"/>
        <end position="250"/>
    </location>
</feature>
<dbReference type="Pfam" id="PF00370">
    <property type="entry name" value="FGGY_N"/>
    <property type="match status" value="1"/>
</dbReference>
<organism evidence="6 7">
    <name type="scientific">Ideonella dechloratans</name>
    <dbReference type="NCBI Taxonomy" id="36863"/>
    <lineage>
        <taxon>Bacteria</taxon>
        <taxon>Pseudomonadati</taxon>
        <taxon>Pseudomonadota</taxon>
        <taxon>Betaproteobacteria</taxon>
        <taxon>Burkholderiales</taxon>
        <taxon>Sphaerotilaceae</taxon>
        <taxon>Ideonella</taxon>
    </lineage>
</organism>
<dbReference type="InterPro" id="IPR050406">
    <property type="entry name" value="FGGY_Carb_Kinase"/>
</dbReference>